<dbReference type="SUPFAM" id="SSF53448">
    <property type="entry name" value="Nucleotide-diphospho-sugar transferases"/>
    <property type="match status" value="1"/>
</dbReference>
<organism evidence="7 8">
    <name type="scientific">Phycicoccus duodecadis</name>
    <dbReference type="NCBI Taxonomy" id="173053"/>
    <lineage>
        <taxon>Bacteria</taxon>
        <taxon>Bacillati</taxon>
        <taxon>Actinomycetota</taxon>
        <taxon>Actinomycetes</taxon>
        <taxon>Micrococcales</taxon>
        <taxon>Intrasporangiaceae</taxon>
        <taxon>Phycicoccus</taxon>
    </lineage>
</organism>
<dbReference type="InterPro" id="IPR029044">
    <property type="entry name" value="Nucleotide-diphossugar_trans"/>
</dbReference>
<sequence>MQDTTEPWEVLVVLDRVHDESPAVIDAFRDRLPLRALHSPAPHGVVAALNVGYDQARGRVLIRCDDDLTPAPDMVRRHVAHHRGRDDVGVSCAMRDVPSATAYWDTYGREAAARRTAQWYDREPDRRWVDWSAHNSVTRTAWSRLDHGFDPRFVYGQDSELGFRLARSGVRIVVDPALEIEHRGAPLSAANRVPRAYVAGASRSLFQRVHGEAHEVTVPLRRGLRTRAWDAGTALTAAALTEWRHYELLGRGAESASRRLPPNVGRRVVAFCVESAGRAGRRHGSTDLSTYRPQKSRELQRERPATG</sequence>
<comment type="similarity">
    <text evidence="2">Belongs to the glycosyltransferase 2 family.</text>
</comment>
<dbReference type="AlphaFoldDB" id="A0A2N3YJM8"/>
<proteinExistence type="inferred from homology"/>
<name>A0A2N3YJM8_9MICO</name>
<dbReference type="EMBL" id="PJNE01000001">
    <property type="protein sequence ID" value="PKW27071.1"/>
    <property type="molecule type" value="Genomic_DNA"/>
</dbReference>
<comment type="caution">
    <text evidence="7">The sequence shown here is derived from an EMBL/GenBank/DDBJ whole genome shotgun (WGS) entry which is preliminary data.</text>
</comment>
<evidence type="ECO:0000313" key="8">
    <source>
        <dbReference type="Proteomes" id="UP000233781"/>
    </source>
</evidence>
<dbReference type="PANTHER" id="PTHR43179:SF12">
    <property type="entry name" value="GALACTOFURANOSYLTRANSFERASE GLFT2"/>
    <property type="match status" value="1"/>
</dbReference>
<gene>
    <name evidence="7" type="ORF">ATL31_1904</name>
</gene>
<comment type="pathway">
    <text evidence="1">Cell wall biogenesis; cell wall polysaccharide biosynthesis.</text>
</comment>
<keyword evidence="3" id="KW-0328">Glycosyltransferase</keyword>
<accession>A0A2N3YJM8</accession>
<protein>
    <submittedName>
        <fullName evidence="7">Glycosyl transferase family 2</fullName>
    </submittedName>
</protein>
<feature type="region of interest" description="Disordered" evidence="5">
    <location>
        <begin position="280"/>
        <end position="307"/>
    </location>
</feature>
<evidence type="ECO:0000256" key="5">
    <source>
        <dbReference type="SAM" id="MobiDB-lite"/>
    </source>
</evidence>
<dbReference type="GO" id="GO:0016757">
    <property type="term" value="F:glycosyltransferase activity"/>
    <property type="evidence" value="ECO:0007669"/>
    <property type="project" value="UniProtKB-KW"/>
</dbReference>
<evidence type="ECO:0000259" key="6">
    <source>
        <dbReference type="Pfam" id="PF00535"/>
    </source>
</evidence>
<dbReference type="PANTHER" id="PTHR43179">
    <property type="entry name" value="RHAMNOSYLTRANSFERASE WBBL"/>
    <property type="match status" value="1"/>
</dbReference>
<evidence type="ECO:0000256" key="4">
    <source>
        <dbReference type="ARBA" id="ARBA00022679"/>
    </source>
</evidence>
<dbReference type="Pfam" id="PF00535">
    <property type="entry name" value="Glycos_transf_2"/>
    <property type="match status" value="1"/>
</dbReference>
<dbReference type="InterPro" id="IPR001173">
    <property type="entry name" value="Glyco_trans_2-like"/>
</dbReference>
<keyword evidence="4 7" id="KW-0808">Transferase</keyword>
<dbReference type="Gene3D" id="3.90.550.10">
    <property type="entry name" value="Spore Coat Polysaccharide Biosynthesis Protein SpsA, Chain A"/>
    <property type="match status" value="1"/>
</dbReference>
<evidence type="ECO:0000256" key="1">
    <source>
        <dbReference type="ARBA" id="ARBA00004776"/>
    </source>
</evidence>
<feature type="domain" description="Glycosyltransferase 2-like" evidence="6">
    <location>
        <begin position="4"/>
        <end position="108"/>
    </location>
</feature>
<reference evidence="7 8" key="1">
    <citation type="submission" date="2017-12" db="EMBL/GenBank/DDBJ databases">
        <title>Sequencing the genomes of 1000 Actinobacteria strains.</title>
        <authorList>
            <person name="Klenk H.-P."/>
        </authorList>
    </citation>
    <scope>NUCLEOTIDE SEQUENCE [LARGE SCALE GENOMIC DNA]</scope>
    <source>
        <strain evidence="7 8">DSM 12806</strain>
    </source>
</reference>
<dbReference type="Proteomes" id="UP000233781">
    <property type="component" value="Unassembled WGS sequence"/>
</dbReference>
<evidence type="ECO:0000313" key="7">
    <source>
        <dbReference type="EMBL" id="PKW27071.1"/>
    </source>
</evidence>
<evidence type="ECO:0000256" key="3">
    <source>
        <dbReference type="ARBA" id="ARBA00022676"/>
    </source>
</evidence>
<feature type="compositionally biased region" description="Basic and acidic residues" evidence="5">
    <location>
        <begin position="295"/>
        <end position="307"/>
    </location>
</feature>
<evidence type="ECO:0000256" key="2">
    <source>
        <dbReference type="ARBA" id="ARBA00006739"/>
    </source>
</evidence>
<keyword evidence="8" id="KW-1185">Reference proteome</keyword>